<feature type="compositionally biased region" description="Low complexity" evidence="1">
    <location>
        <begin position="695"/>
        <end position="706"/>
    </location>
</feature>
<dbReference type="InterPro" id="IPR052657">
    <property type="entry name" value="PDP_family_Arabidopsis"/>
</dbReference>
<dbReference type="Pfam" id="PF00855">
    <property type="entry name" value="PWWP"/>
    <property type="match status" value="1"/>
</dbReference>
<reference evidence="4" key="1">
    <citation type="submission" date="2020-07" db="EMBL/GenBank/DDBJ databases">
        <title>Genome sequence and genetic diversity analysis of an under-domesticated orphan crop, white fonio (Digitaria exilis).</title>
        <authorList>
            <person name="Bennetzen J.L."/>
            <person name="Chen S."/>
            <person name="Ma X."/>
            <person name="Wang X."/>
            <person name="Yssel A.E.J."/>
            <person name="Chaluvadi S.R."/>
            <person name="Johnson M."/>
            <person name="Gangashetty P."/>
            <person name="Hamidou F."/>
            <person name="Sanogo M.D."/>
            <person name="Zwaenepoel A."/>
            <person name="Wallace J."/>
            <person name="Van De Peer Y."/>
            <person name="Van Deynze A."/>
        </authorList>
    </citation>
    <scope>NUCLEOTIDE SEQUENCE</scope>
    <source>
        <tissue evidence="4">Leaves</tissue>
    </source>
</reference>
<organism evidence="4 5">
    <name type="scientific">Digitaria exilis</name>
    <dbReference type="NCBI Taxonomy" id="1010633"/>
    <lineage>
        <taxon>Eukaryota</taxon>
        <taxon>Viridiplantae</taxon>
        <taxon>Streptophyta</taxon>
        <taxon>Embryophyta</taxon>
        <taxon>Tracheophyta</taxon>
        <taxon>Spermatophyta</taxon>
        <taxon>Magnoliopsida</taxon>
        <taxon>Liliopsida</taxon>
        <taxon>Poales</taxon>
        <taxon>Poaceae</taxon>
        <taxon>PACMAD clade</taxon>
        <taxon>Panicoideae</taxon>
        <taxon>Panicodae</taxon>
        <taxon>Paniceae</taxon>
        <taxon>Anthephorinae</taxon>
        <taxon>Digitaria</taxon>
    </lineage>
</organism>
<dbReference type="SUPFAM" id="SSF63748">
    <property type="entry name" value="Tudor/PWWP/MBT"/>
    <property type="match status" value="1"/>
</dbReference>
<evidence type="ECO:0000259" key="3">
    <source>
        <dbReference type="PROSITE" id="PS50812"/>
    </source>
</evidence>
<evidence type="ECO:0000313" key="5">
    <source>
        <dbReference type="Proteomes" id="UP000636709"/>
    </source>
</evidence>
<evidence type="ECO:0000256" key="2">
    <source>
        <dbReference type="SAM" id="Phobius"/>
    </source>
</evidence>
<feature type="compositionally biased region" description="Basic and acidic residues" evidence="1">
    <location>
        <begin position="707"/>
        <end position="722"/>
    </location>
</feature>
<feature type="region of interest" description="Disordered" evidence="1">
    <location>
        <begin position="601"/>
        <end position="671"/>
    </location>
</feature>
<keyword evidence="2" id="KW-0812">Transmembrane</keyword>
<dbReference type="PANTHER" id="PTHR10688:SF5">
    <property type="entry name" value="PWWP DOMAIN-CONTAINING PROTEIN 1-RELATED"/>
    <property type="match status" value="1"/>
</dbReference>
<dbReference type="EMBL" id="JACEFO010000618">
    <property type="protein sequence ID" value="KAF8762619.1"/>
    <property type="molecule type" value="Genomic_DNA"/>
</dbReference>
<dbReference type="Gene3D" id="2.30.30.140">
    <property type="match status" value="1"/>
</dbReference>
<accession>A0A835FMB1</accession>
<feature type="region of interest" description="Disordered" evidence="1">
    <location>
        <begin position="276"/>
        <end position="298"/>
    </location>
</feature>
<evidence type="ECO:0000313" key="4">
    <source>
        <dbReference type="EMBL" id="KAF8762619.1"/>
    </source>
</evidence>
<dbReference type="OrthoDB" id="62853at2759"/>
<feature type="compositionally biased region" description="Basic residues" evidence="1">
    <location>
        <begin position="489"/>
        <end position="498"/>
    </location>
</feature>
<feature type="region of interest" description="Disordered" evidence="1">
    <location>
        <begin position="346"/>
        <end position="559"/>
    </location>
</feature>
<feature type="region of interest" description="Disordered" evidence="1">
    <location>
        <begin position="686"/>
        <end position="733"/>
    </location>
</feature>
<keyword evidence="2" id="KW-0472">Membrane</keyword>
<proteinExistence type="predicted"/>
<comment type="caution">
    <text evidence="4">The sequence shown here is derived from an EMBL/GenBank/DDBJ whole genome shotgun (WGS) entry which is preliminary data.</text>
</comment>
<gene>
    <name evidence="4" type="ORF">HU200_009145</name>
</gene>
<dbReference type="AlphaFoldDB" id="A0A835FMB1"/>
<feature type="compositionally biased region" description="Basic and acidic residues" evidence="1">
    <location>
        <begin position="656"/>
        <end position="671"/>
    </location>
</feature>
<keyword evidence="5" id="KW-1185">Reference proteome</keyword>
<feature type="region of interest" description="Disordered" evidence="1">
    <location>
        <begin position="838"/>
        <end position="889"/>
    </location>
</feature>
<feature type="region of interest" description="Disordered" evidence="1">
    <location>
        <begin position="903"/>
        <end position="1046"/>
    </location>
</feature>
<keyword evidence="2" id="KW-1133">Transmembrane helix</keyword>
<feature type="compositionally biased region" description="Low complexity" evidence="1">
    <location>
        <begin position="1024"/>
        <end position="1038"/>
    </location>
</feature>
<feature type="compositionally biased region" description="Basic and acidic residues" evidence="1">
    <location>
        <begin position="601"/>
        <end position="613"/>
    </location>
</feature>
<feature type="region of interest" description="Disordered" evidence="1">
    <location>
        <begin position="813"/>
        <end position="832"/>
    </location>
</feature>
<feature type="compositionally biased region" description="Basic and acidic residues" evidence="1">
    <location>
        <begin position="276"/>
        <end position="293"/>
    </location>
</feature>
<name>A0A835FMB1_9POAL</name>
<feature type="compositionally biased region" description="Low complexity" evidence="1">
    <location>
        <begin position="533"/>
        <end position="551"/>
    </location>
</feature>
<dbReference type="CDD" id="cd05162">
    <property type="entry name" value="PWWP"/>
    <property type="match status" value="1"/>
</dbReference>
<dbReference type="PROSITE" id="PS50812">
    <property type="entry name" value="PWWP"/>
    <property type="match status" value="1"/>
</dbReference>
<evidence type="ECO:0000256" key="1">
    <source>
        <dbReference type="SAM" id="MobiDB-lite"/>
    </source>
</evidence>
<sequence length="1168" mass="125250">MAPLLPRIPSKAPPLKPKPKPKPRPIGPASSSRFSIPLHRMADPAAAGAIVPTAGGGSAWGNGGPRFGDMVWGKVKSHPWWPGHIYSVFLTDDDEVLRGRREGLVLVAFFGDSSYGWFEPHELVPFEDHFAEKAAQGGSSRSSFAAAVAEAVDEVARRAALALLCPCRNPDAFRPNPGNGNFFSVDVPGFDTDADYHPDQIQAARDRFVPRMALDFLLDAGVKQRDAAEAAARTVPGMELAGLFMAYRRTVFAPRDNTYAEAFGVDPEKALEAEKQAAADRAQRDKPPRRAVERSGAAEPAASFSLPLDLLWLVDERDSRVAIVLLPGRVHSVTFDVGPQATRAACSRPLKGGLRKTPEQAAPTPGRRRGGAGGAAARLMEKIVPGASAMKAKTSKKDQYLLKRRDTPEPARRTPPPQLLDVPPPAPAPAPLALDEGPPGFRSGDPPTPPLPGSSLTEEEEFMLQRRAPLLDVTPAAQATEVGAAAPKKATKAKKPRKREREEAADADPAAVGDGEPKKKKKKKKLTGLEGEAPSPAAAAGSRKAAGFAAPNVTDPNGLDLTQVISDVRNLPLAPFHGAERRISDAARSFVLAFRSKYYKKSYENDPPEESKKTLVRPGATAAAAAADGQPVKKKKLPVVRPGAGNDPTKAGVKRAPSDRQEELAVKKKAKLDKIKTLSSEKKAAGLEQLRDSTASPAAQQQQARAGAKEKSELAPAKKKEPAPSPRIRTPSPTALMMKFPIKSTLPSVASLKARFARFGPLDIDGIRVYWKSHMCRVIYRFRSDAEAALRYAKANAMFGQVDTQYHLREVESAAGREPPAPEAAPPQRSELRLMETAPFRPGSSGNGAPLPMSRAMPARPATGQPPKSILKKSTDDGTAGSSRDAAPRVKFMLDGVDSKLEPPRVTGIGGNGADIASPGGKVTKSVGFAAQPPARTLQPAMRPAQPPSLQQPPRAAAVTQQLPPAPPLPFPTSGQQQQLPYPLRHSEAPPASFSTSQQLPSYPLPGPPPLPPYSPRTVGFPGQQQPAAPYPQQQQQQEEVPAWKRSKEEFKDEVWRLMTGIAKIVEPLTDRNGYFPYHLFRAHRSEVDRMTMELLRCILRAPVVVAVAVTLVPVAAVTSPERQKDRTARLHAPGDNNTCLARGSPSLPSGPAAHQPTIGLPNPPHES</sequence>
<feature type="transmembrane region" description="Helical" evidence="2">
    <location>
        <begin position="1099"/>
        <end position="1118"/>
    </location>
</feature>
<feature type="domain" description="PWWP" evidence="3">
    <location>
        <begin position="67"/>
        <end position="129"/>
    </location>
</feature>
<dbReference type="PANTHER" id="PTHR10688">
    <property type="entry name" value="PWWP DOMAIN-CONTAINING PROTEIN"/>
    <property type="match status" value="1"/>
</dbReference>
<dbReference type="InterPro" id="IPR000313">
    <property type="entry name" value="PWWP_dom"/>
</dbReference>
<dbReference type="Proteomes" id="UP000636709">
    <property type="component" value="Unassembled WGS sequence"/>
</dbReference>
<feature type="compositionally biased region" description="Pro residues" evidence="1">
    <location>
        <begin position="413"/>
        <end position="430"/>
    </location>
</feature>
<feature type="region of interest" description="Disordered" evidence="1">
    <location>
        <begin position="1120"/>
        <end position="1168"/>
    </location>
</feature>
<feature type="region of interest" description="Disordered" evidence="1">
    <location>
        <begin position="1"/>
        <end position="32"/>
    </location>
</feature>
<protein>
    <recommendedName>
        <fullName evidence="3">PWWP domain-containing protein</fullName>
    </recommendedName>
</protein>
<dbReference type="SMART" id="SM00293">
    <property type="entry name" value="PWWP"/>
    <property type="match status" value="1"/>
</dbReference>
<feature type="compositionally biased region" description="Pro residues" evidence="1">
    <location>
        <begin position="1003"/>
        <end position="1015"/>
    </location>
</feature>
<feature type="compositionally biased region" description="Basic and acidic residues" evidence="1">
    <location>
        <begin position="395"/>
        <end position="412"/>
    </location>
</feature>